<sequence>MSSPQALGGFAPGAPLDIRSGISLSAQELEKLRGLRIAVVGGGIAGVSAAWRLRQQLGSSARIFLCEAYDRLGGKLKTVDFLGGPVDMGAEAFLSMRSDFTELISEVGLADQLEEPSGLPSGLFVEGHLVDIPRTTLMGIPRDGASIAHIVGEDAARRVDEEKHGQPMSWAPGQDTSVGQLVEARFGRVVVDRLVSPLLGGVYSCTAFDLGVRATMPELAKKLEELGADGREFFLTDAIAQILDGRLAKRQRTNGSGAVFKSLRCGYRGLLEAMVRQADPEVFFNTGIESIGRTRNGWYVEPLGEFDALVIATPAPTAAVLLDHMAPTAAEVLHNVELASSVVVGMRMASDHGIPQRSGVLLGADSPTDAKAFTFSSRKWPHLGERGGAFVRASFGTYSEPWYLEVDDRALLTYAIDDLAKVTGERKRPEEFFVQRWWGGLPRYGVGYREAMQVAYEDVRDIRGLALAGSMLDGVGVPAAAATGIRAADEIIAEML</sequence>
<keyword evidence="9 12" id="KW-0274">FAD</keyword>
<dbReference type="AlphaFoldDB" id="F8DXL1"/>
<evidence type="ECO:0000256" key="6">
    <source>
        <dbReference type="ARBA" id="ARBA00012402"/>
    </source>
</evidence>
<dbReference type="InterPro" id="IPR002937">
    <property type="entry name" value="Amino_oxidase"/>
</dbReference>
<dbReference type="InterPro" id="IPR036188">
    <property type="entry name" value="FAD/NAD-bd_sf"/>
</dbReference>
<dbReference type="OrthoDB" id="4496419at2"/>
<evidence type="ECO:0000256" key="9">
    <source>
        <dbReference type="ARBA" id="ARBA00022827"/>
    </source>
</evidence>
<dbReference type="STRING" id="662755.CRES_1165"/>
<dbReference type="Pfam" id="PF01593">
    <property type="entry name" value="Amino_oxidase"/>
    <property type="match status" value="1"/>
</dbReference>
<comment type="pathway">
    <text evidence="4 12">Porphyrin-containing compound metabolism; protoheme biosynthesis.</text>
</comment>
<organism evidence="14 15">
    <name type="scientific">Corynebacterium resistens (strain DSM 45100 / JCM 12819 / GTC 2026 / SICGH 158)</name>
    <dbReference type="NCBI Taxonomy" id="662755"/>
    <lineage>
        <taxon>Bacteria</taxon>
        <taxon>Bacillati</taxon>
        <taxon>Actinomycetota</taxon>
        <taxon>Actinomycetes</taxon>
        <taxon>Mycobacteriales</taxon>
        <taxon>Corynebacteriaceae</taxon>
        <taxon>Corynebacterium</taxon>
    </lineage>
</organism>
<evidence type="ECO:0000259" key="13">
    <source>
        <dbReference type="Pfam" id="PF01593"/>
    </source>
</evidence>
<keyword evidence="15" id="KW-1185">Reference proteome</keyword>
<dbReference type="InterPro" id="IPR004572">
    <property type="entry name" value="Protoporphyrinogen_oxidase"/>
</dbReference>
<dbReference type="Gene3D" id="3.50.50.60">
    <property type="entry name" value="FAD/NAD(P)-binding domain"/>
    <property type="match status" value="1"/>
</dbReference>
<feature type="domain" description="Amine oxidase" evidence="13">
    <location>
        <begin position="44"/>
        <end position="492"/>
    </location>
</feature>
<evidence type="ECO:0000256" key="7">
    <source>
        <dbReference type="ARBA" id="ARBA00019046"/>
    </source>
</evidence>
<keyword evidence="11 12" id="KW-0350">Heme biosynthesis</keyword>
<evidence type="ECO:0000256" key="3">
    <source>
        <dbReference type="ARBA" id="ARBA00002185"/>
    </source>
</evidence>
<dbReference type="Gene3D" id="1.10.3110.10">
    <property type="entry name" value="protoporphyrinogen ix oxidase, domain 3"/>
    <property type="match status" value="1"/>
</dbReference>
<dbReference type="HOGENOM" id="CLU_009629_3_1_11"/>
<dbReference type="GO" id="GO:0006783">
    <property type="term" value="P:heme biosynthetic process"/>
    <property type="evidence" value="ECO:0007669"/>
    <property type="project" value="UniProtKB-UniRule"/>
</dbReference>
<evidence type="ECO:0000256" key="11">
    <source>
        <dbReference type="ARBA" id="ARBA00023133"/>
    </source>
</evidence>
<keyword evidence="12" id="KW-0963">Cytoplasm</keyword>
<dbReference type="EMBL" id="CP002857">
    <property type="protein sequence ID" value="AEI09520.1"/>
    <property type="molecule type" value="Genomic_DNA"/>
</dbReference>
<name>F8DXL1_CORRG</name>
<keyword evidence="8 12" id="KW-0285">Flavoprotein</keyword>
<dbReference type="GO" id="GO:0004729">
    <property type="term" value="F:oxygen-dependent protoporphyrinogen oxidase activity"/>
    <property type="evidence" value="ECO:0007669"/>
    <property type="project" value="UniProtKB-UniRule"/>
</dbReference>
<dbReference type="GO" id="GO:0005737">
    <property type="term" value="C:cytoplasm"/>
    <property type="evidence" value="ECO:0007669"/>
    <property type="project" value="UniProtKB-SubCell"/>
</dbReference>
<evidence type="ECO:0000313" key="14">
    <source>
        <dbReference type="EMBL" id="AEI09520.1"/>
    </source>
</evidence>
<dbReference type="SUPFAM" id="SSF54373">
    <property type="entry name" value="FAD-linked reductases, C-terminal domain"/>
    <property type="match status" value="1"/>
</dbReference>
<proteinExistence type="inferred from homology"/>
<evidence type="ECO:0000256" key="5">
    <source>
        <dbReference type="ARBA" id="ARBA00008310"/>
    </source>
</evidence>
<evidence type="ECO:0000313" key="15">
    <source>
        <dbReference type="Proteomes" id="UP000000492"/>
    </source>
</evidence>
<dbReference type="Proteomes" id="UP000000492">
    <property type="component" value="Chromosome"/>
</dbReference>
<dbReference type="NCBIfam" id="TIGR00562">
    <property type="entry name" value="proto_IX_ox"/>
    <property type="match status" value="1"/>
</dbReference>
<comment type="subcellular location">
    <subcellularLocation>
        <location evidence="12">Cytoplasm</location>
    </subcellularLocation>
</comment>
<dbReference type="UniPathway" id="UPA00252"/>
<evidence type="ECO:0000256" key="2">
    <source>
        <dbReference type="ARBA" id="ARBA00001974"/>
    </source>
</evidence>
<dbReference type="Gene3D" id="3.90.660.20">
    <property type="entry name" value="Protoporphyrinogen oxidase, mitochondrial, domain 2"/>
    <property type="match status" value="1"/>
</dbReference>
<dbReference type="InterPro" id="IPR050464">
    <property type="entry name" value="Zeta_carotene_desat/Oxidored"/>
</dbReference>
<comment type="similarity">
    <text evidence="5 12">Belongs to the protoporphyrinogen/coproporphyrinogen oxidase family. Coproporphyrinogen III oxidase subfamily.</text>
</comment>
<dbReference type="KEGG" id="crd:CRES_1165"/>
<dbReference type="EC" id="1.3.3.15" evidence="6 12"/>
<gene>
    <name evidence="14" type="primary">hemG</name>
    <name evidence="14" type="ordered locus">CRES_1165</name>
</gene>
<protein>
    <recommendedName>
        <fullName evidence="7 12">Coproporphyrinogen III oxidase</fullName>
        <ecNumber evidence="6 12">1.3.3.15</ecNumber>
    </recommendedName>
</protein>
<evidence type="ECO:0000256" key="10">
    <source>
        <dbReference type="ARBA" id="ARBA00023002"/>
    </source>
</evidence>
<evidence type="ECO:0000256" key="1">
    <source>
        <dbReference type="ARBA" id="ARBA00001755"/>
    </source>
</evidence>
<dbReference type="PANTHER" id="PTHR42923:SF3">
    <property type="entry name" value="PROTOPORPHYRINOGEN OXIDASE"/>
    <property type="match status" value="1"/>
</dbReference>
<comment type="function">
    <text evidence="3 12">Involved in coproporphyrin-dependent heme b biosynthesis. Catalyzes the oxidation of coproporphyrinogen III to coproporphyrin III.</text>
</comment>
<evidence type="ECO:0000256" key="8">
    <source>
        <dbReference type="ARBA" id="ARBA00022630"/>
    </source>
</evidence>
<comment type="cofactor">
    <cofactor evidence="2 12">
        <name>FAD</name>
        <dbReference type="ChEBI" id="CHEBI:57692"/>
    </cofactor>
</comment>
<accession>F8DXL1</accession>
<dbReference type="SUPFAM" id="SSF51905">
    <property type="entry name" value="FAD/NAD(P)-binding domain"/>
    <property type="match status" value="1"/>
</dbReference>
<reference evidence="14 15" key="1">
    <citation type="journal article" date="2012" name="BMC Genomics">
        <title>Complete genome sequence, lifestyle, and multi-drug resistance of the human pathogen Corynebacterium resistens DSM 45100 isolated from blood samples of a leukemia patient.</title>
        <authorList>
            <person name="Schroder J."/>
            <person name="Maus I."/>
            <person name="Meyer K."/>
            <person name="Wordemann S."/>
            <person name="Blom J."/>
            <person name="Jaenicke S."/>
            <person name="Schneider J."/>
            <person name="Trost E."/>
            <person name="Tauch A."/>
        </authorList>
    </citation>
    <scope>NUCLEOTIDE SEQUENCE [LARGE SCALE GENOMIC DNA]</scope>
    <source>
        <strain evidence="15">DSM 45100 / JCM 12819 / CCUG 50093 / GTC 2026 / SICGH 158</strain>
    </source>
</reference>
<comment type="catalytic activity">
    <reaction evidence="1">
        <text>coproporphyrinogen III + 3 O2 = coproporphyrin III + 3 H2O2</text>
        <dbReference type="Rhea" id="RHEA:43436"/>
        <dbReference type="ChEBI" id="CHEBI:15379"/>
        <dbReference type="ChEBI" id="CHEBI:16240"/>
        <dbReference type="ChEBI" id="CHEBI:57309"/>
        <dbReference type="ChEBI" id="CHEBI:131725"/>
        <dbReference type="EC" id="1.3.3.15"/>
    </reaction>
    <physiologicalReaction direction="left-to-right" evidence="1">
        <dbReference type="Rhea" id="RHEA:43437"/>
    </physiologicalReaction>
</comment>
<evidence type="ECO:0000256" key="4">
    <source>
        <dbReference type="ARBA" id="ARBA00004744"/>
    </source>
</evidence>
<dbReference type="PANTHER" id="PTHR42923">
    <property type="entry name" value="PROTOPORPHYRINOGEN OXIDASE"/>
    <property type="match status" value="1"/>
</dbReference>
<dbReference type="RefSeq" id="WP_013888533.1">
    <property type="nucleotide sequence ID" value="NC_015673.1"/>
</dbReference>
<keyword evidence="10 12" id="KW-0560">Oxidoreductase</keyword>
<dbReference type="eggNOG" id="COG1232">
    <property type="taxonomic scope" value="Bacteria"/>
</dbReference>
<evidence type="ECO:0000256" key="12">
    <source>
        <dbReference type="RuleBase" id="RU364052"/>
    </source>
</evidence>